<dbReference type="Pfam" id="PF03013">
    <property type="entry name" value="Pyr_excise"/>
    <property type="match status" value="1"/>
</dbReference>
<accession>A0A484HI97</accession>
<sequence length="167" mass="19873">MNIFVLDTDIEKCAEFHCDQHVVKMTLESVQILCSALSKKNFETPYRPTHQKHPCVLWAEESYDNFEWLSKLAYALNDEYRYRYRRSHDHKSIDALRSVSDMEYERKGLTPFAQAMPEQYRVPGYPVKAYRRFYLGEKMGFAKWTRRGIPYWVKETSDRGMGLKPDP</sequence>
<dbReference type="AlphaFoldDB" id="A0A484HI97"/>
<reference evidence="1" key="1">
    <citation type="submission" date="2019-01" db="EMBL/GenBank/DDBJ databases">
        <authorList>
            <consortium name="Genoscope - CEA"/>
            <person name="William W."/>
        </authorList>
    </citation>
    <scope>NUCLEOTIDE SEQUENCE</scope>
    <source>
        <strain evidence="1">CR-1</strain>
    </source>
</reference>
<gene>
    <name evidence="1" type="ORF">EPICR_10045</name>
</gene>
<protein>
    <submittedName>
        <fullName evidence="1">Uncharacterized protein</fullName>
    </submittedName>
</protein>
<proteinExistence type="predicted"/>
<name>A0A484HI97_9BACT</name>
<dbReference type="EMBL" id="CAACVI010000001">
    <property type="protein sequence ID" value="VEN72546.1"/>
    <property type="molecule type" value="Genomic_DNA"/>
</dbReference>
<dbReference type="InterPro" id="IPR004260">
    <property type="entry name" value="Pyr-dimer_DNA_glycosylase"/>
</dbReference>
<organism evidence="1">
    <name type="scientific">uncultured Desulfobacteraceae bacterium</name>
    <dbReference type="NCBI Taxonomy" id="218296"/>
    <lineage>
        <taxon>Bacteria</taxon>
        <taxon>Pseudomonadati</taxon>
        <taxon>Thermodesulfobacteriota</taxon>
        <taxon>Desulfobacteria</taxon>
        <taxon>Desulfobacterales</taxon>
        <taxon>Desulfobacteraceae</taxon>
        <taxon>environmental samples</taxon>
    </lineage>
</organism>
<evidence type="ECO:0000313" key="1">
    <source>
        <dbReference type="EMBL" id="VEN72546.1"/>
    </source>
</evidence>